<dbReference type="GO" id="GO:0046872">
    <property type="term" value="F:metal ion binding"/>
    <property type="evidence" value="ECO:0007669"/>
    <property type="project" value="InterPro"/>
</dbReference>
<evidence type="ECO:0000256" key="4">
    <source>
        <dbReference type="ARBA" id="ARBA00022729"/>
    </source>
</evidence>
<keyword evidence="5" id="KW-0862">Zinc</keyword>
<name>A0A839UWG6_9GAMM</name>
<dbReference type="Pfam" id="PF01297">
    <property type="entry name" value="ZnuA"/>
    <property type="match status" value="1"/>
</dbReference>
<keyword evidence="5" id="KW-0864">Zinc transport</keyword>
<dbReference type="Proteomes" id="UP000559987">
    <property type="component" value="Unassembled WGS sequence"/>
</dbReference>
<dbReference type="SUPFAM" id="SSF53807">
    <property type="entry name" value="Helical backbone' metal receptor"/>
    <property type="match status" value="1"/>
</dbReference>
<reference evidence="6 7" key="1">
    <citation type="submission" date="2020-08" db="EMBL/GenBank/DDBJ databases">
        <title>Genomic Encyclopedia of Type Strains, Phase III (KMG-III): the genomes of soil and plant-associated and newly described type strains.</title>
        <authorList>
            <person name="Whitman W."/>
        </authorList>
    </citation>
    <scope>NUCLEOTIDE SEQUENCE [LARGE SCALE GENOMIC DNA]</scope>
    <source>
        <strain evidence="6 7">CECT 8571</strain>
    </source>
</reference>
<sequence>MHRYWVWCLALGVSLGVSGVQAARLVVSIEPLAMLAEPLLGPEDQLQVVLPANRSPHHYALRASDLRALQSADLVLWVGPILEPFLEKPLRQHPAAQPVMQLPGLQWPHQDAHSDHAHGDRDPHLWLNPDNAVLIIRWLAAQLILAAPDQAAAIAVRRDQTLARLSALTERLAQQLSPLGEMAFIAHHPAYGHFNQRFGLRQLAWVALTPEQKPGARHLMALQQQAAGAKCLVTESFYDSHNSQQLARQLGLRQVVLDPMGAGVGPAPQRYERLLEQLASGLQDCLAPA</sequence>
<keyword evidence="3" id="KW-0813">Transport</keyword>
<keyword evidence="5" id="KW-0406">Ion transport</keyword>
<dbReference type="InterPro" id="IPR050492">
    <property type="entry name" value="Bact_metal-bind_prot9"/>
</dbReference>
<protein>
    <recommendedName>
        <fullName evidence="2">High-affinity zinc uptake system protein ZnuA</fullName>
    </recommendedName>
</protein>
<keyword evidence="7" id="KW-1185">Reference proteome</keyword>
<evidence type="ECO:0000256" key="1">
    <source>
        <dbReference type="ARBA" id="ARBA00011028"/>
    </source>
</evidence>
<dbReference type="PANTHER" id="PTHR42953">
    <property type="entry name" value="HIGH-AFFINITY ZINC UPTAKE SYSTEM PROTEIN ZNUA-RELATED"/>
    <property type="match status" value="1"/>
</dbReference>
<dbReference type="InterPro" id="IPR006127">
    <property type="entry name" value="ZnuA-like"/>
</dbReference>
<gene>
    <name evidence="6" type="ORF">FHS30_002888</name>
</gene>
<accession>A0A839UWG6</accession>
<evidence type="ECO:0000256" key="5">
    <source>
        <dbReference type="ARBA" id="ARBA00022906"/>
    </source>
</evidence>
<dbReference type="GO" id="GO:0006829">
    <property type="term" value="P:zinc ion transport"/>
    <property type="evidence" value="ECO:0007669"/>
    <property type="project" value="UniProtKB-KW"/>
</dbReference>
<organism evidence="6 7">
    <name type="scientific">Simiduia aestuariiviva</name>
    <dbReference type="NCBI Taxonomy" id="1510459"/>
    <lineage>
        <taxon>Bacteria</taxon>
        <taxon>Pseudomonadati</taxon>
        <taxon>Pseudomonadota</taxon>
        <taxon>Gammaproteobacteria</taxon>
        <taxon>Cellvibrionales</taxon>
        <taxon>Cellvibrionaceae</taxon>
        <taxon>Simiduia</taxon>
    </lineage>
</organism>
<evidence type="ECO:0000313" key="6">
    <source>
        <dbReference type="EMBL" id="MBB3169675.1"/>
    </source>
</evidence>
<dbReference type="PANTHER" id="PTHR42953:SF3">
    <property type="entry name" value="HIGH-AFFINITY ZINC UPTAKE SYSTEM PROTEIN ZNUA"/>
    <property type="match status" value="1"/>
</dbReference>
<evidence type="ECO:0000256" key="2">
    <source>
        <dbReference type="ARBA" id="ARBA00015915"/>
    </source>
</evidence>
<dbReference type="Gene3D" id="3.40.50.1980">
    <property type="entry name" value="Nitrogenase molybdenum iron protein domain"/>
    <property type="match status" value="2"/>
</dbReference>
<evidence type="ECO:0000256" key="3">
    <source>
        <dbReference type="ARBA" id="ARBA00022448"/>
    </source>
</evidence>
<comment type="similarity">
    <text evidence="1">Belongs to the bacterial solute-binding protein 9 family.</text>
</comment>
<dbReference type="EMBL" id="JACHXZ010000004">
    <property type="protein sequence ID" value="MBB3169675.1"/>
    <property type="molecule type" value="Genomic_DNA"/>
</dbReference>
<evidence type="ECO:0000313" key="7">
    <source>
        <dbReference type="Proteomes" id="UP000559987"/>
    </source>
</evidence>
<proteinExistence type="inferred from homology"/>
<dbReference type="RefSeq" id="WP_183911172.1">
    <property type="nucleotide sequence ID" value="NZ_JACHXZ010000004.1"/>
</dbReference>
<dbReference type="AlphaFoldDB" id="A0A839UWG6"/>
<keyword evidence="4" id="KW-0732">Signal</keyword>
<comment type="caution">
    <text evidence="6">The sequence shown here is derived from an EMBL/GenBank/DDBJ whole genome shotgun (WGS) entry which is preliminary data.</text>
</comment>